<evidence type="ECO:0000256" key="1">
    <source>
        <dbReference type="SAM" id="MobiDB-lite"/>
    </source>
</evidence>
<gene>
    <name evidence="2" type="ORF">UT17_C0004G0281</name>
</gene>
<reference evidence="2 3" key="1">
    <citation type="journal article" date="2015" name="Nature">
        <title>rRNA introns, odd ribosomes, and small enigmatic genomes across a large radiation of phyla.</title>
        <authorList>
            <person name="Brown C.T."/>
            <person name="Hug L.A."/>
            <person name="Thomas B.C."/>
            <person name="Sharon I."/>
            <person name="Castelle C.J."/>
            <person name="Singh A."/>
            <person name="Wilkins M.J."/>
            <person name="Williams K.H."/>
            <person name="Banfield J.F."/>
        </authorList>
    </citation>
    <scope>NUCLEOTIDE SEQUENCE [LARGE SCALE GENOMIC DNA]</scope>
</reference>
<organism evidence="2 3">
    <name type="scientific">Candidatus Woesebacteria bacterium GW2011_GWB1_39_10</name>
    <dbReference type="NCBI Taxonomy" id="1618572"/>
    <lineage>
        <taxon>Bacteria</taxon>
        <taxon>Candidatus Woeseibacteriota</taxon>
    </lineage>
</organism>
<name>A0A0G0LJ44_9BACT</name>
<feature type="region of interest" description="Disordered" evidence="1">
    <location>
        <begin position="48"/>
        <end position="74"/>
    </location>
</feature>
<dbReference type="AlphaFoldDB" id="A0A0G0LJ44"/>
<accession>A0A0G0LJ44</accession>
<feature type="compositionally biased region" description="Basic and acidic residues" evidence="1">
    <location>
        <begin position="48"/>
        <end position="64"/>
    </location>
</feature>
<dbReference type="Proteomes" id="UP000034774">
    <property type="component" value="Unassembled WGS sequence"/>
</dbReference>
<proteinExistence type="predicted"/>
<evidence type="ECO:0000313" key="3">
    <source>
        <dbReference type="Proteomes" id="UP000034774"/>
    </source>
</evidence>
<sequence length="74" mass="8518">MTGIKEEKLGEYFAEAFRDVVLSALEDMEERLASKKDIFRLEEKLEKVTERQDRQGKSQEDLQKKVGVLESAVA</sequence>
<protein>
    <submittedName>
        <fullName evidence="2">Uncharacterized protein</fullName>
    </submittedName>
</protein>
<evidence type="ECO:0000313" key="2">
    <source>
        <dbReference type="EMBL" id="KKQ91933.1"/>
    </source>
</evidence>
<comment type="caution">
    <text evidence="2">The sequence shown here is derived from an EMBL/GenBank/DDBJ whole genome shotgun (WGS) entry which is preliminary data.</text>
</comment>
<dbReference type="EMBL" id="LBVU01000004">
    <property type="protein sequence ID" value="KKQ91933.1"/>
    <property type="molecule type" value="Genomic_DNA"/>
</dbReference>